<evidence type="ECO:0000313" key="2">
    <source>
        <dbReference type="Proteomes" id="UP000789759"/>
    </source>
</evidence>
<dbReference type="OrthoDB" id="2323852at2759"/>
<keyword evidence="2" id="KW-1185">Reference proteome</keyword>
<feature type="non-terminal residue" evidence="1">
    <location>
        <position position="158"/>
    </location>
</feature>
<dbReference type="EMBL" id="CAJVQA010089412">
    <property type="protein sequence ID" value="CAG8840171.1"/>
    <property type="molecule type" value="Genomic_DNA"/>
</dbReference>
<sequence length="158" mass="18532">LYDLRTNQLVNTFQRQNLNNLNLLADIPDSFTISKNIKLLAYKSGNQIKLYLIESSLELASIMLETGGTSFADYFMYFLDNDERLLIYQSESKWSIWNIFSSIQESIKLEGQFNLNLHTKNIFWKTNYQLVQSNTLIAVIKNKEEDLQVNLSEDKRIY</sequence>
<dbReference type="Proteomes" id="UP000789759">
    <property type="component" value="Unassembled WGS sequence"/>
</dbReference>
<feature type="non-terminal residue" evidence="1">
    <location>
        <position position="1"/>
    </location>
</feature>
<accession>A0A9N9KJV9</accession>
<proteinExistence type="predicted"/>
<comment type="caution">
    <text evidence="1">The sequence shown here is derived from an EMBL/GenBank/DDBJ whole genome shotgun (WGS) entry which is preliminary data.</text>
</comment>
<evidence type="ECO:0000313" key="1">
    <source>
        <dbReference type="EMBL" id="CAG8840171.1"/>
    </source>
</evidence>
<gene>
    <name evidence="1" type="ORF">CPELLU_LOCUS21977</name>
</gene>
<reference evidence="1" key="1">
    <citation type="submission" date="2021-06" db="EMBL/GenBank/DDBJ databases">
        <authorList>
            <person name="Kallberg Y."/>
            <person name="Tangrot J."/>
            <person name="Rosling A."/>
        </authorList>
    </citation>
    <scope>NUCLEOTIDE SEQUENCE</scope>
    <source>
        <strain evidence="1">FL966</strain>
    </source>
</reference>
<name>A0A9N9KJV9_9GLOM</name>
<organism evidence="1 2">
    <name type="scientific">Cetraspora pellucida</name>
    <dbReference type="NCBI Taxonomy" id="1433469"/>
    <lineage>
        <taxon>Eukaryota</taxon>
        <taxon>Fungi</taxon>
        <taxon>Fungi incertae sedis</taxon>
        <taxon>Mucoromycota</taxon>
        <taxon>Glomeromycotina</taxon>
        <taxon>Glomeromycetes</taxon>
        <taxon>Diversisporales</taxon>
        <taxon>Gigasporaceae</taxon>
        <taxon>Cetraspora</taxon>
    </lineage>
</organism>
<protein>
    <submittedName>
        <fullName evidence="1">7227_t:CDS:1</fullName>
    </submittedName>
</protein>
<dbReference type="AlphaFoldDB" id="A0A9N9KJV9"/>